<reference evidence="22" key="1">
    <citation type="submission" date="2018-02" db="EMBL/GenBank/DDBJ databases">
        <authorList>
            <person name="Cohen D.B."/>
            <person name="Kent A.D."/>
        </authorList>
    </citation>
    <scope>NUCLEOTIDE SEQUENCE</scope>
</reference>
<dbReference type="InterPro" id="IPR011009">
    <property type="entry name" value="Kinase-like_dom_sf"/>
</dbReference>
<evidence type="ECO:0000256" key="2">
    <source>
        <dbReference type="ARBA" id="ARBA00007606"/>
    </source>
</evidence>
<dbReference type="PROSITE" id="PS00108">
    <property type="entry name" value="PROTEIN_KINASE_ST"/>
    <property type="match status" value="1"/>
</dbReference>
<dbReference type="CDD" id="cd06899">
    <property type="entry name" value="lectin_legume_LecRK_Arcelin_ConA"/>
    <property type="match status" value="1"/>
</dbReference>
<dbReference type="InterPro" id="IPR001220">
    <property type="entry name" value="Legume_lectin_dom"/>
</dbReference>
<evidence type="ECO:0000256" key="16">
    <source>
        <dbReference type="ARBA" id="ARBA00023180"/>
    </source>
</evidence>
<dbReference type="GO" id="GO:0004674">
    <property type="term" value="F:protein serine/threonine kinase activity"/>
    <property type="evidence" value="ECO:0007669"/>
    <property type="project" value="UniProtKB-EC"/>
</dbReference>
<evidence type="ECO:0000256" key="15">
    <source>
        <dbReference type="ARBA" id="ARBA00023170"/>
    </source>
</evidence>
<dbReference type="GO" id="GO:0002229">
    <property type="term" value="P:defense response to oomycetes"/>
    <property type="evidence" value="ECO:0007669"/>
    <property type="project" value="UniProtKB-ARBA"/>
</dbReference>
<protein>
    <recommendedName>
        <fullName evidence="21">Protein kinase domain-containing protein</fullName>
    </recommendedName>
</protein>
<dbReference type="InterPro" id="IPR017441">
    <property type="entry name" value="Protein_kinase_ATP_BS"/>
</dbReference>
<proteinExistence type="inferred from homology"/>
<keyword evidence="9" id="KW-0430">Lectin</keyword>
<sequence>MDTVLKSPHFLIILYFILQIALIFGQDDQFIYHGFHEANLHLDGIAEIHPNGLLQLTNISNQQVGYAFYPLPIKFNTSSSSSSSSSSFTQSLSFSTNFVFAIDPQYPGLGAHGIALAITPSLDFSHAVASQYLGLFNASNNGLSTNHILAIELDTVLSPDIKDRDNNHVGINVNSLNSIESAPATYFSDQEGKNIRLKLVSGNPMHLWIEYDETEKLLNVTLAPTSNPKPNWPLLSRHINLSQIFLESMYVGFSAATGVVASNHYILGWSFNKSGQAQSLDVSKLPPLPQKEKSRLMIMILLIAVAVVLILVIGATFIWRRKKYEEIREDWESEYGPHRFIYKNLYKATKGFSDKELLGAGGFGNVFKGTLPSSNIQIAVKKISHDSKQGMKEFVAEIISMGRLRHRNLVQLLGYCRRKGELLLVYDYMPNGSLDKILYGNENPNLNWFQRFQILRGVASLLYLHEEWEQVVLHRDIKASNVLLDAELNGRLGDFGLAKLYDHDTNPQTTHLVGTVGYLAPELFRTGKATTCTDVFAFGAFMLECLSKGAILNASDPRLEGNYVVEEMELILKLDLLCSQSTPEARPSMRQVMQFLDGDAHLPALPNDNACFGYFERVESFKNLMSIPSSFGMGSVLSISSTDIILTIGR</sequence>
<evidence type="ECO:0000256" key="5">
    <source>
        <dbReference type="ARBA" id="ARBA00022475"/>
    </source>
</evidence>
<evidence type="ECO:0000256" key="20">
    <source>
        <dbReference type="SAM" id="Phobius"/>
    </source>
</evidence>
<dbReference type="FunFam" id="1.10.510.10:FF:000240">
    <property type="entry name" value="Lectin-domain containing receptor kinase A4.3"/>
    <property type="match status" value="1"/>
</dbReference>
<comment type="similarity">
    <text evidence="4">In the C-terminal section; belongs to the protein kinase superfamily. Ser/Thr protein kinase family.</text>
</comment>
<dbReference type="GO" id="GO:0005524">
    <property type="term" value="F:ATP binding"/>
    <property type="evidence" value="ECO:0007669"/>
    <property type="project" value="UniProtKB-UniRule"/>
</dbReference>
<dbReference type="SUPFAM" id="SSF56112">
    <property type="entry name" value="Protein kinase-like (PK-like)"/>
    <property type="match status" value="1"/>
</dbReference>
<comment type="catalytic activity">
    <reaction evidence="17">
        <text>L-threonyl-[protein] + ATP = O-phospho-L-threonyl-[protein] + ADP + H(+)</text>
        <dbReference type="Rhea" id="RHEA:46608"/>
        <dbReference type="Rhea" id="RHEA-COMP:11060"/>
        <dbReference type="Rhea" id="RHEA-COMP:11605"/>
        <dbReference type="ChEBI" id="CHEBI:15378"/>
        <dbReference type="ChEBI" id="CHEBI:30013"/>
        <dbReference type="ChEBI" id="CHEBI:30616"/>
        <dbReference type="ChEBI" id="CHEBI:61977"/>
        <dbReference type="ChEBI" id="CHEBI:456216"/>
        <dbReference type="EC" id="2.7.11.1"/>
    </reaction>
</comment>
<evidence type="ECO:0000256" key="19">
    <source>
        <dbReference type="PROSITE-ProRule" id="PRU10141"/>
    </source>
</evidence>
<dbReference type="InterPro" id="IPR013320">
    <property type="entry name" value="ConA-like_dom_sf"/>
</dbReference>
<dbReference type="AlphaFoldDB" id="A0A2N9J156"/>
<comment type="similarity">
    <text evidence="2">Belongs to the leguminous lectin family.</text>
</comment>
<evidence type="ECO:0000256" key="17">
    <source>
        <dbReference type="ARBA" id="ARBA00047899"/>
    </source>
</evidence>
<gene>
    <name evidence="22" type="ORF">FSB_LOCUS59158</name>
</gene>
<dbReference type="Pfam" id="PF00069">
    <property type="entry name" value="Pkinase"/>
    <property type="match status" value="1"/>
</dbReference>
<comment type="similarity">
    <text evidence="3">In the N-terminal section; belongs to the leguminous lectin family.</text>
</comment>
<accession>A0A2N9J156</accession>
<keyword evidence="12 19" id="KW-0067">ATP-binding</keyword>
<evidence type="ECO:0000259" key="21">
    <source>
        <dbReference type="PROSITE" id="PS50011"/>
    </source>
</evidence>
<feature type="transmembrane region" description="Helical" evidence="20">
    <location>
        <begin position="6"/>
        <end position="25"/>
    </location>
</feature>
<evidence type="ECO:0000256" key="3">
    <source>
        <dbReference type="ARBA" id="ARBA00008536"/>
    </source>
</evidence>
<dbReference type="InterPro" id="IPR000719">
    <property type="entry name" value="Prot_kinase_dom"/>
</dbReference>
<keyword evidence="16" id="KW-0325">Glycoprotein</keyword>
<dbReference type="FunFam" id="3.30.200.20:FF:000451">
    <property type="entry name" value="L-type lectin-domain containing receptor kinase I.9"/>
    <property type="match status" value="1"/>
</dbReference>
<keyword evidence="8" id="KW-0732">Signal</keyword>
<comment type="subcellular location">
    <subcellularLocation>
        <location evidence="1">Cell membrane</location>
        <topology evidence="1">Single-pass type I membrane protein</topology>
    </subcellularLocation>
</comment>
<dbReference type="GO" id="GO:0030246">
    <property type="term" value="F:carbohydrate binding"/>
    <property type="evidence" value="ECO:0007669"/>
    <property type="project" value="UniProtKB-KW"/>
</dbReference>
<organism evidence="22">
    <name type="scientific">Fagus sylvatica</name>
    <name type="common">Beechnut</name>
    <dbReference type="NCBI Taxonomy" id="28930"/>
    <lineage>
        <taxon>Eukaryota</taxon>
        <taxon>Viridiplantae</taxon>
        <taxon>Streptophyta</taxon>
        <taxon>Embryophyta</taxon>
        <taxon>Tracheophyta</taxon>
        <taxon>Spermatophyta</taxon>
        <taxon>Magnoliopsida</taxon>
        <taxon>eudicotyledons</taxon>
        <taxon>Gunneridae</taxon>
        <taxon>Pentapetalae</taxon>
        <taxon>rosids</taxon>
        <taxon>fabids</taxon>
        <taxon>Fagales</taxon>
        <taxon>Fagaceae</taxon>
        <taxon>Fagus</taxon>
    </lineage>
</organism>
<dbReference type="InterPro" id="IPR008271">
    <property type="entry name" value="Ser/Thr_kinase_AS"/>
</dbReference>
<keyword evidence="14 20" id="KW-0472">Membrane</keyword>
<evidence type="ECO:0000256" key="14">
    <source>
        <dbReference type="ARBA" id="ARBA00023136"/>
    </source>
</evidence>
<evidence type="ECO:0000256" key="12">
    <source>
        <dbReference type="ARBA" id="ARBA00022840"/>
    </source>
</evidence>
<dbReference type="PANTHER" id="PTHR27007">
    <property type="match status" value="1"/>
</dbReference>
<evidence type="ECO:0000256" key="18">
    <source>
        <dbReference type="ARBA" id="ARBA00048679"/>
    </source>
</evidence>
<evidence type="ECO:0000256" key="11">
    <source>
        <dbReference type="ARBA" id="ARBA00022777"/>
    </source>
</evidence>
<dbReference type="PROSITE" id="PS00107">
    <property type="entry name" value="PROTEIN_KINASE_ATP"/>
    <property type="match status" value="1"/>
</dbReference>
<dbReference type="EMBL" id="OIVN01006353">
    <property type="protein sequence ID" value="SPD31276.1"/>
    <property type="molecule type" value="Genomic_DNA"/>
</dbReference>
<dbReference type="Pfam" id="PF00139">
    <property type="entry name" value="Lectin_legB"/>
    <property type="match status" value="1"/>
</dbReference>
<dbReference type="GO" id="GO:0005886">
    <property type="term" value="C:plasma membrane"/>
    <property type="evidence" value="ECO:0007669"/>
    <property type="project" value="UniProtKB-SubCell"/>
</dbReference>
<dbReference type="FunFam" id="2.60.120.200:FF:000096">
    <property type="entry name" value="L-type lectin-domain containing receptor kinase V.9"/>
    <property type="match status" value="1"/>
</dbReference>
<evidence type="ECO:0000256" key="10">
    <source>
        <dbReference type="ARBA" id="ARBA00022741"/>
    </source>
</evidence>
<name>A0A2N9J156_FAGSY</name>
<feature type="binding site" evidence="19">
    <location>
        <position position="382"/>
    </location>
    <ligand>
        <name>ATP</name>
        <dbReference type="ChEBI" id="CHEBI:30616"/>
    </ligand>
</feature>
<evidence type="ECO:0000256" key="4">
    <source>
        <dbReference type="ARBA" id="ARBA00010217"/>
    </source>
</evidence>
<dbReference type="InterPro" id="IPR050528">
    <property type="entry name" value="L-type_Lectin-RKs"/>
</dbReference>
<dbReference type="Gene3D" id="3.30.200.20">
    <property type="entry name" value="Phosphorylase Kinase, domain 1"/>
    <property type="match status" value="1"/>
</dbReference>
<feature type="domain" description="Protein kinase" evidence="21">
    <location>
        <begin position="352"/>
        <end position="605"/>
    </location>
</feature>
<dbReference type="Gene3D" id="2.60.120.200">
    <property type="match status" value="1"/>
</dbReference>
<dbReference type="SUPFAM" id="SSF49899">
    <property type="entry name" value="Concanavalin A-like lectins/glucanases"/>
    <property type="match status" value="1"/>
</dbReference>
<evidence type="ECO:0000256" key="6">
    <source>
        <dbReference type="ARBA" id="ARBA00022679"/>
    </source>
</evidence>
<evidence type="ECO:0000256" key="8">
    <source>
        <dbReference type="ARBA" id="ARBA00022729"/>
    </source>
</evidence>
<keyword evidence="7 20" id="KW-0812">Transmembrane</keyword>
<keyword evidence="10 19" id="KW-0547">Nucleotide-binding</keyword>
<keyword evidence="5" id="KW-1003">Cell membrane</keyword>
<evidence type="ECO:0000256" key="13">
    <source>
        <dbReference type="ARBA" id="ARBA00022989"/>
    </source>
</evidence>
<evidence type="ECO:0000313" key="22">
    <source>
        <dbReference type="EMBL" id="SPD31276.1"/>
    </source>
</evidence>
<comment type="catalytic activity">
    <reaction evidence="18">
        <text>L-seryl-[protein] + ATP = O-phospho-L-seryl-[protein] + ADP + H(+)</text>
        <dbReference type="Rhea" id="RHEA:17989"/>
        <dbReference type="Rhea" id="RHEA-COMP:9863"/>
        <dbReference type="Rhea" id="RHEA-COMP:11604"/>
        <dbReference type="ChEBI" id="CHEBI:15378"/>
        <dbReference type="ChEBI" id="CHEBI:29999"/>
        <dbReference type="ChEBI" id="CHEBI:30616"/>
        <dbReference type="ChEBI" id="CHEBI:83421"/>
        <dbReference type="ChEBI" id="CHEBI:456216"/>
        <dbReference type="EC" id="2.7.11.1"/>
    </reaction>
</comment>
<evidence type="ECO:0000256" key="7">
    <source>
        <dbReference type="ARBA" id="ARBA00022692"/>
    </source>
</evidence>
<dbReference type="SMART" id="SM00220">
    <property type="entry name" value="S_TKc"/>
    <property type="match status" value="1"/>
</dbReference>
<feature type="transmembrane region" description="Helical" evidence="20">
    <location>
        <begin position="296"/>
        <end position="319"/>
    </location>
</feature>
<evidence type="ECO:0000256" key="1">
    <source>
        <dbReference type="ARBA" id="ARBA00004251"/>
    </source>
</evidence>
<keyword evidence="11" id="KW-0418">Kinase</keyword>
<keyword evidence="13 20" id="KW-1133">Transmembrane helix</keyword>
<evidence type="ECO:0000256" key="9">
    <source>
        <dbReference type="ARBA" id="ARBA00022734"/>
    </source>
</evidence>
<keyword evidence="6" id="KW-0808">Transferase</keyword>
<dbReference type="Gene3D" id="1.10.510.10">
    <property type="entry name" value="Transferase(Phosphotransferase) domain 1"/>
    <property type="match status" value="1"/>
</dbReference>
<keyword evidence="15" id="KW-0675">Receptor</keyword>
<dbReference type="PROSITE" id="PS50011">
    <property type="entry name" value="PROTEIN_KINASE_DOM"/>
    <property type="match status" value="1"/>
</dbReference>